<evidence type="ECO:0000256" key="1">
    <source>
        <dbReference type="ARBA" id="ARBA00023242"/>
    </source>
</evidence>
<feature type="region of interest" description="Disordered" evidence="2">
    <location>
        <begin position="487"/>
        <end position="646"/>
    </location>
</feature>
<dbReference type="PROSITE" id="PS51294">
    <property type="entry name" value="HTH_MYB"/>
    <property type="match status" value="1"/>
</dbReference>
<evidence type="ECO:0000259" key="4">
    <source>
        <dbReference type="PROSITE" id="PS51294"/>
    </source>
</evidence>
<sequence length="766" mass="85477">MDSATESETSTYGRFKTEEEVLKGHGVQAVWLIEYLSHLVCQYAANGLPTEAQYNHLITTRDGSGIADDELDKVVLERFLIARAYHNLATLYNTGKDAKYKPTKKDKELLREAYELLQGSNQKLLNGEGVLFIPELVLMLLHLRAKLVFVESNATNGQKTLDKYFPPTEIHSEERNIYDSLKVAMLKEPSQRDKESFEFVRKYSEDEDSHWFKVFFMKNIAPLMPRAEYKVSGDFAHLAKRTDDDINAGCFGMSYGSKSVRATSEVSKDAGDPSGVGVSVEVDVAIQNGTHIPTNSRLAQPQKDHIQITDNASGDTSSDDESIPLAMGQTAIAVLDLTQSRNRLARDLVDPLDVLVGADGNRLKEYRAKGGEIAGESARAKPHRRKRPRQEPDTDISRSQDLAESLVVDVDDDAVLPPSYFADMEKKIKLEAIRKQRQLLAQQERVLLRGTTDGQDTRSAPLQHVGAYADTTVANAEMRRYWRALNNLPSPPWQRTAADSSSHSRAHATSSPRARTHSASATSTRAPNQDKRITTRAHQAPTPDDRESQHSGEDDDPDVIGGHALRSKIRVPQTTQRRSTRTTGVGKDHSKDKTALVSDGGVDDSDSGRSREYSPLPNARASSSVKPSVGRGQRIGTDDGKTTAPERRKLASNLYASVPGDSQVPNPRFDTDDEGIPSPIDARQFALRSSIFAGKRNSGYRKWTEAEMDLLREGMRLYPRSWAKIEKVYFNGKRTQVNLKDKWRTMEKQLEKEENATRRKKSKNNS</sequence>
<dbReference type="PROSITE" id="PS50090">
    <property type="entry name" value="MYB_LIKE"/>
    <property type="match status" value="1"/>
</dbReference>
<dbReference type="InterPro" id="IPR052450">
    <property type="entry name" value="TRBD-Containing_Protein"/>
</dbReference>
<gene>
    <name evidence="5" type="ORF">SARC_06760</name>
</gene>
<evidence type="ECO:0000313" key="5">
    <source>
        <dbReference type="EMBL" id="KNC80890.1"/>
    </source>
</evidence>
<feature type="compositionally biased region" description="Low complexity" evidence="2">
    <location>
        <begin position="495"/>
        <end position="513"/>
    </location>
</feature>
<feature type="region of interest" description="Disordered" evidence="2">
    <location>
        <begin position="291"/>
        <end position="320"/>
    </location>
</feature>
<evidence type="ECO:0000256" key="2">
    <source>
        <dbReference type="SAM" id="MobiDB-lite"/>
    </source>
</evidence>
<feature type="domain" description="Myb-like" evidence="3">
    <location>
        <begin position="695"/>
        <end position="747"/>
    </location>
</feature>
<dbReference type="Gene3D" id="1.10.10.60">
    <property type="entry name" value="Homeodomain-like"/>
    <property type="match status" value="1"/>
</dbReference>
<keyword evidence="1" id="KW-0539">Nucleus</keyword>
<feature type="compositionally biased region" description="Basic and acidic residues" evidence="2">
    <location>
        <begin position="389"/>
        <end position="398"/>
    </location>
</feature>
<dbReference type="InterPro" id="IPR017930">
    <property type="entry name" value="Myb_dom"/>
</dbReference>
<feature type="compositionally biased region" description="Basic and acidic residues" evidence="2">
    <location>
        <begin position="636"/>
        <end position="646"/>
    </location>
</feature>
<dbReference type="CDD" id="cd11660">
    <property type="entry name" value="SANT_TRF"/>
    <property type="match status" value="1"/>
</dbReference>
<organism evidence="5 6">
    <name type="scientific">Sphaeroforma arctica JP610</name>
    <dbReference type="NCBI Taxonomy" id="667725"/>
    <lineage>
        <taxon>Eukaryota</taxon>
        <taxon>Ichthyosporea</taxon>
        <taxon>Ichthyophonida</taxon>
        <taxon>Sphaeroforma</taxon>
    </lineage>
</organism>
<reference evidence="5 6" key="1">
    <citation type="submission" date="2011-02" db="EMBL/GenBank/DDBJ databases">
        <title>The Genome Sequence of Sphaeroforma arctica JP610.</title>
        <authorList>
            <consortium name="The Broad Institute Genome Sequencing Platform"/>
            <person name="Russ C."/>
            <person name="Cuomo C."/>
            <person name="Young S.K."/>
            <person name="Zeng Q."/>
            <person name="Gargeya S."/>
            <person name="Alvarado L."/>
            <person name="Berlin A."/>
            <person name="Chapman S.B."/>
            <person name="Chen Z."/>
            <person name="Freedman E."/>
            <person name="Gellesch M."/>
            <person name="Goldberg J."/>
            <person name="Griggs A."/>
            <person name="Gujja S."/>
            <person name="Heilman E."/>
            <person name="Heiman D."/>
            <person name="Howarth C."/>
            <person name="Mehta T."/>
            <person name="Neiman D."/>
            <person name="Pearson M."/>
            <person name="Roberts A."/>
            <person name="Saif S."/>
            <person name="Shea T."/>
            <person name="Shenoy N."/>
            <person name="Sisk P."/>
            <person name="Stolte C."/>
            <person name="Sykes S."/>
            <person name="White J."/>
            <person name="Yandava C."/>
            <person name="Burger G."/>
            <person name="Gray M.W."/>
            <person name="Holland P.W.H."/>
            <person name="King N."/>
            <person name="Lang F.B.F."/>
            <person name="Roger A.J."/>
            <person name="Ruiz-Trillo I."/>
            <person name="Haas B."/>
            <person name="Nusbaum C."/>
            <person name="Birren B."/>
        </authorList>
    </citation>
    <scope>NUCLEOTIDE SEQUENCE [LARGE SCALE GENOMIC DNA]</scope>
    <source>
        <strain evidence="5 6">JP610</strain>
    </source>
</reference>
<dbReference type="Proteomes" id="UP000054560">
    <property type="component" value="Unassembled WGS sequence"/>
</dbReference>
<proteinExistence type="predicted"/>
<dbReference type="RefSeq" id="XP_014154792.1">
    <property type="nucleotide sequence ID" value="XM_014299317.1"/>
</dbReference>
<dbReference type="OrthoDB" id="608866at2759"/>
<protein>
    <submittedName>
        <fullName evidence="5">Uncharacterized protein</fullName>
    </submittedName>
</protein>
<feature type="compositionally biased region" description="Polar residues" evidence="2">
    <location>
        <begin position="517"/>
        <end position="527"/>
    </location>
</feature>
<feature type="domain" description="HTH myb-type" evidence="4">
    <location>
        <begin position="701"/>
        <end position="751"/>
    </location>
</feature>
<evidence type="ECO:0000259" key="3">
    <source>
        <dbReference type="PROSITE" id="PS50090"/>
    </source>
</evidence>
<dbReference type="PANTHER" id="PTHR46734:SF1">
    <property type="entry name" value="TELOMERIC REPEAT-BINDING FACTOR 1"/>
    <property type="match status" value="1"/>
</dbReference>
<dbReference type="AlphaFoldDB" id="A0A0L0FVK9"/>
<feature type="region of interest" description="Disordered" evidence="2">
    <location>
        <begin position="367"/>
        <end position="401"/>
    </location>
</feature>
<feature type="compositionally biased region" description="Low complexity" evidence="2">
    <location>
        <begin position="573"/>
        <end position="583"/>
    </location>
</feature>
<dbReference type="InterPro" id="IPR001005">
    <property type="entry name" value="SANT/Myb"/>
</dbReference>
<dbReference type="GeneID" id="25907264"/>
<evidence type="ECO:0000313" key="6">
    <source>
        <dbReference type="Proteomes" id="UP000054560"/>
    </source>
</evidence>
<feature type="compositionally biased region" description="Basic and acidic residues" evidence="2">
    <location>
        <begin position="543"/>
        <end position="552"/>
    </location>
</feature>
<dbReference type="PANTHER" id="PTHR46734">
    <property type="entry name" value="TELOMERIC REPEAT-BINDING FACTOR 1 TERF1"/>
    <property type="match status" value="1"/>
</dbReference>
<dbReference type="EMBL" id="KQ242093">
    <property type="protein sequence ID" value="KNC80890.1"/>
    <property type="molecule type" value="Genomic_DNA"/>
</dbReference>
<dbReference type="Pfam" id="PF13921">
    <property type="entry name" value="Myb_DNA-bind_6"/>
    <property type="match status" value="1"/>
</dbReference>
<keyword evidence="6" id="KW-1185">Reference proteome</keyword>
<dbReference type="SUPFAM" id="SSF46689">
    <property type="entry name" value="Homeodomain-like"/>
    <property type="match status" value="1"/>
</dbReference>
<dbReference type="InterPro" id="IPR009057">
    <property type="entry name" value="Homeodomain-like_sf"/>
</dbReference>
<name>A0A0L0FVK9_9EUKA</name>
<dbReference type="SMART" id="SM00717">
    <property type="entry name" value="SANT"/>
    <property type="match status" value="1"/>
</dbReference>
<accession>A0A0L0FVK9</accession>